<dbReference type="PROSITE" id="PS00107">
    <property type="entry name" value="PROTEIN_KINASE_ATP"/>
    <property type="match status" value="1"/>
</dbReference>
<name>A0A565ARJ5_9BRAS</name>
<proteinExistence type="inferred from homology"/>
<dbReference type="InterPro" id="IPR011009">
    <property type="entry name" value="Kinase-like_dom_sf"/>
</dbReference>
<feature type="region of interest" description="Disordered" evidence="3">
    <location>
        <begin position="366"/>
        <end position="390"/>
    </location>
</feature>
<dbReference type="OrthoDB" id="248923at2759"/>
<sequence>MMDKKKYPIGPEHYALYEVIGQGVSASVHRALCIPFDEVVAIKILDFERDNCDLNNICREAQTMMLVDHPNVLKSHCSFVSDHNLWVIMPYMSGGSCLHILKAAYPDGLEEAVIATILREALKGLDYLHQHGHIHRDVKAGNILIGAKGGIKLGDFGVSACLFDSGDRQRTRNTFVGTPCWMAPEVMEQLHGYDFKADIWSLGITALELAHGHAPFSKFPPMKVLLMTLQNAPPGLDYERDKKFTRSFKQMIASCLVKDPSKRPAAKKLLKHSFFKQARSSDYIARKLLDGLPDLVDRVQEIKKKEEDMLAQKKMPDGEKEELSQNEYKRGISGWNFNLEDMKAQASLIQDIDDGLSENSLMEISNSSQVLDSQDMQSETQEDNDCLTNKPFQRLIPRTLSIVRDKSDDDSSVASPSYDNYIYSSLCYDDQSVNNTSVGSTNSINGKPLDSTSVPSNPRTGILAGNSVSSNQNIALAQVESGKTQDELQNGQTCNGAEATVGGDESSKPVVTVDEYDDKSKPQMVQQRGRFKVTSENLDIDNKVVPSPIIQKSHSMQVLCQNPAASLPASGLGSDGASLNLASSHVYPLMYPVLQTNILERDNILHMMKVLTNRELSDSCGIEQGSLQKPTTLPTEKSMLEAANEREKELLHEITELQWRLICTQEELQKYKTDNPQSVSLTEVGVSKKLLSECLCSSSGVSFHNKDS</sequence>
<dbReference type="SMART" id="SM00220">
    <property type="entry name" value="S_TKc"/>
    <property type="match status" value="1"/>
</dbReference>
<feature type="compositionally biased region" description="Polar residues" evidence="3">
    <location>
        <begin position="366"/>
        <end position="379"/>
    </location>
</feature>
<dbReference type="GO" id="GO:0005524">
    <property type="term" value="F:ATP binding"/>
    <property type="evidence" value="ECO:0007669"/>
    <property type="project" value="UniProtKB-UniRule"/>
</dbReference>
<evidence type="ECO:0000313" key="5">
    <source>
        <dbReference type="EMBL" id="VVA91513.1"/>
    </source>
</evidence>
<keyword evidence="2" id="KW-0547">Nucleotide-binding</keyword>
<dbReference type="SUPFAM" id="SSF56112">
    <property type="entry name" value="Protein kinase-like (PK-like)"/>
    <property type="match status" value="1"/>
</dbReference>
<reference evidence="5" key="1">
    <citation type="submission" date="2019-07" db="EMBL/GenBank/DDBJ databases">
        <authorList>
            <person name="Dittberner H."/>
        </authorList>
    </citation>
    <scope>NUCLEOTIDE SEQUENCE [LARGE SCALE GENOMIC DNA]</scope>
</reference>
<keyword evidence="2" id="KW-0067">ATP-binding</keyword>
<comment type="caution">
    <text evidence="5">The sequence shown here is derived from an EMBL/GenBank/DDBJ whole genome shotgun (WGS) entry which is preliminary data.</text>
</comment>
<evidence type="ECO:0000256" key="3">
    <source>
        <dbReference type="SAM" id="MobiDB-lite"/>
    </source>
</evidence>
<dbReference type="PANTHER" id="PTHR48014">
    <property type="entry name" value="SERINE/THREONINE-PROTEIN KINASE FRAY2"/>
    <property type="match status" value="1"/>
</dbReference>
<feature type="domain" description="Protein kinase" evidence="4">
    <location>
        <begin position="14"/>
        <end position="275"/>
    </location>
</feature>
<comment type="similarity">
    <text evidence="1">Belongs to the protein kinase superfamily. STE Ser/Thr protein kinase family. STE20 subfamily.</text>
</comment>
<dbReference type="InterPro" id="IPR017441">
    <property type="entry name" value="Protein_kinase_ATP_BS"/>
</dbReference>
<dbReference type="EMBL" id="CABITT030000001">
    <property type="protein sequence ID" value="VVA91513.1"/>
    <property type="molecule type" value="Genomic_DNA"/>
</dbReference>
<keyword evidence="6" id="KW-1185">Reference proteome</keyword>
<gene>
    <name evidence="5" type="ORF">ANE_LOCUS1958</name>
</gene>
<dbReference type="Gene3D" id="3.30.200.20">
    <property type="entry name" value="Phosphorylase Kinase, domain 1"/>
    <property type="match status" value="1"/>
</dbReference>
<protein>
    <recommendedName>
        <fullName evidence="4">Protein kinase domain-containing protein</fullName>
    </recommendedName>
</protein>
<dbReference type="FunFam" id="1.10.510.10:FF:000208">
    <property type="entry name" value="serine/threonine-protein kinase BLUS1 isoform X1"/>
    <property type="match status" value="1"/>
</dbReference>
<feature type="compositionally biased region" description="Polar residues" evidence="3">
    <location>
        <begin position="450"/>
        <end position="459"/>
    </location>
</feature>
<evidence type="ECO:0000259" key="4">
    <source>
        <dbReference type="PROSITE" id="PS50011"/>
    </source>
</evidence>
<evidence type="ECO:0000256" key="2">
    <source>
        <dbReference type="PROSITE-ProRule" id="PRU10141"/>
    </source>
</evidence>
<dbReference type="InterPro" id="IPR000719">
    <property type="entry name" value="Prot_kinase_dom"/>
</dbReference>
<dbReference type="Proteomes" id="UP000489600">
    <property type="component" value="Unassembled WGS sequence"/>
</dbReference>
<dbReference type="InterPro" id="IPR047173">
    <property type="entry name" value="STRAD_A/B-like"/>
</dbReference>
<dbReference type="FunFam" id="3.30.200.20:FF:000099">
    <property type="entry name" value="Serine/threonine-protein kinase BLUS1"/>
    <property type="match status" value="1"/>
</dbReference>
<organism evidence="5 6">
    <name type="scientific">Arabis nemorensis</name>
    <dbReference type="NCBI Taxonomy" id="586526"/>
    <lineage>
        <taxon>Eukaryota</taxon>
        <taxon>Viridiplantae</taxon>
        <taxon>Streptophyta</taxon>
        <taxon>Embryophyta</taxon>
        <taxon>Tracheophyta</taxon>
        <taxon>Spermatophyta</taxon>
        <taxon>Magnoliopsida</taxon>
        <taxon>eudicotyledons</taxon>
        <taxon>Gunneridae</taxon>
        <taxon>Pentapetalae</taxon>
        <taxon>rosids</taxon>
        <taxon>malvids</taxon>
        <taxon>Brassicales</taxon>
        <taxon>Brassicaceae</taxon>
        <taxon>Arabideae</taxon>
        <taxon>Arabis</taxon>
    </lineage>
</organism>
<dbReference type="Gene3D" id="1.10.510.10">
    <property type="entry name" value="Transferase(Phosphotransferase) domain 1"/>
    <property type="match status" value="1"/>
</dbReference>
<evidence type="ECO:0000256" key="1">
    <source>
        <dbReference type="ARBA" id="ARBA00008874"/>
    </source>
</evidence>
<accession>A0A565ARJ5</accession>
<dbReference type="Pfam" id="PF00069">
    <property type="entry name" value="Pkinase"/>
    <property type="match status" value="1"/>
</dbReference>
<dbReference type="GO" id="GO:0043539">
    <property type="term" value="F:protein serine/threonine kinase activator activity"/>
    <property type="evidence" value="ECO:0007669"/>
    <property type="project" value="InterPro"/>
</dbReference>
<dbReference type="CDD" id="cd06610">
    <property type="entry name" value="STKc_OSR1_SPAK"/>
    <property type="match status" value="1"/>
</dbReference>
<evidence type="ECO:0000313" key="6">
    <source>
        <dbReference type="Proteomes" id="UP000489600"/>
    </source>
</evidence>
<dbReference type="PROSITE" id="PS50011">
    <property type="entry name" value="PROTEIN_KINASE_DOM"/>
    <property type="match status" value="1"/>
</dbReference>
<dbReference type="GO" id="GO:0004672">
    <property type="term" value="F:protein kinase activity"/>
    <property type="evidence" value="ECO:0007669"/>
    <property type="project" value="InterPro"/>
</dbReference>
<dbReference type="AlphaFoldDB" id="A0A565ARJ5"/>
<feature type="binding site" evidence="2">
    <location>
        <position position="43"/>
    </location>
    <ligand>
        <name>ATP</name>
        <dbReference type="ChEBI" id="CHEBI:30616"/>
    </ligand>
</feature>
<feature type="region of interest" description="Disordered" evidence="3">
    <location>
        <begin position="438"/>
        <end position="460"/>
    </location>
</feature>
<dbReference type="PANTHER" id="PTHR48014:SF24">
    <property type="entry name" value="PROTEIN KINASE SUPERFAMILY PROTEIN"/>
    <property type="match status" value="1"/>
</dbReference>